<name>A0A0F9D618_9ZZZZ</name>
<sequence>RFNLLTNGISVWADEECPYPHGFTIEFELNVPSGQIVATDDLRPLFDILGDYDINTDEGCRLTTLAYEQIGCAHGFVGNSCPGIYKQGNKYIIANGGHDRDGEQVGSIGTDLWWYSIVDADEFKRRILGPYEQQKMRDNGDIYQAFIRESNLNTLFK</sequence>
<gene>
    <name evidence="1" type="ORF">LCGC14_2239470</name>
</gene>
<dbReference type="EMBL" id="LAZR01030300">
    <property type="protein sequence ID" value="KKL57029.1"/>
    <property type="molecule type" value="Genomic_DNA"/>
</dbReference>
<feature type="non-terminal residue" evidence="1">
    <location>
        <position position="1"/>
    </location>
</feature>
<comment type="caution">
    <text evidence="1">The sequence shown here is derived from an EMBL/GenBank/DDBJ whole genome shotgun (WGS) entry which is preliminary data.</text>
</comment>
<dbReference type="AlphaFoldDB" id="A0A0F9D618"/>
<accession>A0A0F9D618</accession>
<proteinExistence type="predicted"/>
<organism evidence="1">
    <name type="scientific">marine sediment metagenome</name>
    <dbReference type="NCBI Taxonomy" id="412755"/>
    <lineage>
        <taxon>unclassified sequences</taxon>
        <taxon>metagenomes</taxon>
        <taxon>ecological metagenomes</taxon>
    </lineage>
</organism>
<reference evidence="1" key="1">
    <citation type="journal article" date="2015" name="Nature">
        <title>Complex archaea that bridge the gap between prokaryotes and eukaryotes.</title>
        <authorList>
            <person name="Spang A."/>
            <person name="Saw J.H."/>
            <person name="Jorgensen S.L."/>
            <person name="Zaremba-Niedzwiedzka K."/>
            <person name="Martijn J."/>
            <person name="Lind A.E."/>
            <person name="van Eijk R."/>
            <person name="Schleper C."/>
            <person name="Guy L."/>
            <person name="Ettema T.J."/>
        </authorList>
    </citation>
    <scope>NUCLEOTIDE SEQUENCE</scope>
</reference>
<evidence type="ECO:0000313" key="1">
    <source>
        <dbReference type="EMBL" id="KKL57029.1"/>
    </source>
</evidence>
<protein>
    <submittedName>
        <fullName evidence="1">Uncharacterized protein</fullName>
    </submittedName>
</protein>